<feature type="transmembrane region" description="Helical" evidence="1">
    <location>
        <begin position="20"/>
        <end position="46"/>
    </location>
</feature>
<dbReference type="AlphaFoldDB" id="A0A9D2L7K6"/>
<dbReference type="Proteomes" id="UP000886804">
    <property type="component" value="Unassembled WGS sequence"/>
</dbReference>
<gene>
    <name evidence="2" type="ORF">H9716_06395</name>
</gene>
<keyword evidence="1" id="KW-0812">Transmembrane</keyword>
<reference evidence="2" key="1">
    <citation type="journal article" date="2021" name="PeerJ">
        <title>Extensive microbial diversity within the chicken gut microbiome revealed by metagenomics and culture.</title>
        <authorList>
            <person name="Gilroy R."/>
            <person name="Ravi A."/>
            <person name="Getino M."/>
            <person name="Pursley I."/>
            <person name="Horton D.L."/>
            <person name="Alikhan N.F."/>
            <person name="Baker D."/>
            <person name="Gharbi K."/>
            <person name="Hall N."/>
            <person name="Watson M."/>
            <person name="Adriaenssens E.M."/>
            <person name="Foster-Nyarko E."/>
            <person name="Jarju S."/>
            <person name="Secka A."/>
            <person name="Antonio M."/>
            <person name="Oren A."/>
            <person name="Chaudhuri R.R."/>
            <person name="La Ragione R."/>
            <person name="Hildebrand F."/>
            <person name="Pallen M.J."/>
        </authorList>
    </citation>
    <scope>NUCLEOTIDE SEQUENCE</scope>
    <source>
        <strain evidence="2">CHK188-4685</strain>
    </source>
</reference>
<organism evidence="2 3">
    <name type="scientific">Candidatus Enterocloster faecavium</name>
    <dbReference type="NCBI Taxonomy" id="2838560"/>
    <lineage>
        <taxon>Bacteria</taxon>
        <taxon>Bacillati</taxon>
        <taxon>Bacillota</taxon>
        <taxon>Clostridia</taxon>
        <taxon>Lachnospirales</taxon>
        <taxon>Lachnospiraceae</taxon>
        <taxon>Enterocloster</taxon>
    </lineage>
</organism>
<evidence type="ECO:0000313" key="2">
    <source>
        <dbReference type="EMBL" id="HJB07483.1"/>
    </source>
</evidence>
<proteinExistence type="predicted"/>
<protein>
    <submittedName>
        <fullName evidence="2">Uncharacterized protein</fullName>
    </submittedName>
</protein>
<evidence type="ECO:0000313" key="3">
    <source>
        <dbReference type="Proteomes" id="UP000886804"/>
    </source>
</evidence>
<evidence type="ECO:0000256" key="1">
    <source>
        <dbReference type="SAM" id="Phobius"/>
    </source>
</evidence>
<dbReference type="EMBL" id="DWYS01000076">
    <property type="protein sequence ID" value="HJB07483.1"/>
    <property type="molecule type" value="Genomic_DNA"/>
</dbReference>
<name>A0A9D2L7K6_9FIRM</name>
<keyword evidence="1" id="KW-1133">Transmembrane helix</keyword>
<comment type="caution">
    <text evidence="2">The sequence shown here is derived from an EMBL/GenBank/DDBJ whole genome shotgun (WGS) entry which is preliminary data.</text>
</comment>
<sequence>MKKIKDILFSEKGMKIVNTLFVLSMIFYRSGLLFIAYIAWIAYLAFCIKQANTNGSKIIYSSFIGIAAVMICLNLYFLLCG</sequence>
<accession>A0A9D2L7K6</accession>
<keyword evidence="1" id="KW-0472">Membrane</keyword>
<reference evidence="2" key="2">
    <citation type="submission" date="2021-04" db="EMBL/GenBank/DDBJ databases">
        <authorList>
            <person name="Gilroy R."/>
        </authorList>
    </citation>
    <scope>NUCLEOTIDE SEQUENCE</scope>
    <source>
        <strain evidence="2">CHK188-4685</strain>
    </source>
</reference>
<feature type="transmembrane region" description="Helical" evidence="1">
    <location>
        <begin position="58"/>
        <end position="79"/>
    </location>
</feature>